<accession>A0A1G4TLS0</accession>
<keyword evidence="2" id="KW-1185">Reference proteome</keyword>
<dbReference type="SUPFAM" id="SSF52540">
    <property type="entry name" value="P-loop containing nucleoside triphosphate hydrolases"/>
    <property type="match status" value="1"/>
</dbReference>
<dbReference type="RefSeq" id="WP_091441366.1">
    <property type="nucleotide sequence ID" value="NZ_FMTP01000004.1"/>
</dbReference>
<dbReference type="EMBL" id="FMTP01000004">
    <property type="protein sequence ID" value="SCW82393.1"/>
    <property type="molecule type" value="Genomic_DNA"/>
</dbReference>
<evidence type="ECO:0000313" key="2">
    <source>
        <dbReference type="Proteomes" id="UP000198889"/>
    </source>
</evidence>
<gene>
    <name evidence="1" type="ORF">SAMN05660859_3104</name>
</gene>
<dbReference type="AlphaFoldDB" id="A0A1G4TLS0"/>
<dbReference type="STRING" id="177413.SAMN05660859_3104"/>
<evidence type="ECO:0000313" key="1">
    <source>
        <dbReference type="EMBL" id="SCW82393.1"/>
    </source>
</evidence>
<reference evidence="2" key="1">
    <citation type="submission" date="2016-10" db="EMBL/GenBank/DDBJ databases">
        <authorList>
            <person name="Varghese N."/>
            <person name="Submissions S."/>
        </authorList>
    </citation>
    <scope>NUCLEOTIDE SEQUENCE [LARGE SCALE GENOMIC DNA]</scope>
    <source>
        <strain evidence="2">CGMCC 1.1761</strain>
    </source>
</reference>
<dbReference type="Proteomes" id="UP000198889">
    <property type="component" value="Unassembled WGS sequence"/>
</dbReference>
<name>A0A1G4TLS0_9HYPH</name>
<proteinExistence type="predicted"/>
<organism evidence="1 2">
    <name type="scientific">Ancylobacter rudongensis</name>
    <dbReference type="NCBI Taxonomy" id="177413"/>
    <lineage>
        <taxon>Bacteria</taxon>
        <taxon>Pseudomonadati</taxon>
        <taxon>Pseudomonadota</taxon>
        <taxon>Alphaproteobacteria</taxon>
        <taxon>Hyphomicrobiales</taxon>
        <taxon>Xanthobacteraceae</taxon>
        <taxon>Ancylobacter</taxon>
    </lineage>
</organism>
<dbReference type="InterPro" id="IPR027417">
    <property type="entry name" value="P-loop_NTPase"/>
</dbReference>
<sequence length="388" mass="43178">MARARGSRLFRNFRDRLARRRGQTLAGREPVPRARRLVLHVGGPKCGSSAIQAALAANNERLAARGVLVASDAMDAAQIITYGQVGYFREMGDRPTRVEELTHRFKALAVAMDDRAADMLILSAENLLLQPGAAAMVIPAARAAGFLPEVFAYVRRRDDFLIAAWQQWGVKTHASPEEFWKDFDFSGWLPALTSWEEQVGLQSLKVFPYRRDFFPDGDVTVHFMQVIGLHSPEMARPAPANPSCNEHLTDLLNRVRDLFSGGHDNDVLDKLAQIIGPAAFKAGSGSYFLPLEQRRAVLEQARADDEAVKARYVPQLGAAPLFPPLRPEQVVECSDIEKLRAENALLLRAIYSLNLRVSQIETATPAAPSWRRLLPKRRSGVRAVQPDR</sequence>
<protein>
    <submittedName>
        <fullName evidence="1">Uncharacterized protein</fullName>
    </submittedName>
</protein>